<evidence type="ECO:0000313" key="3">
    <source>
        <dbReference type="EMBL" id="GAI75779.1"/>
    </source>
</evidence>
<dbReference type="AlphaFoldDB" id="X1T6Y9"/>
<name>X1T6Y9_9ZZZZ</name>
<reference evidence="3" key="1">
    <citation type="journal article" date="2014" name="Front. Microbiol.">
        <title>High frequency of phylogenetically diverse reductive dehalogenase-homologous genes in deep subseafloor sedimentary metagenomes.</title>
        <authorList>
            <person name="Kawai M."/>
            <person name="Futagami T."/>
            <person name="Toyoda A."/>
            <person name="Takaki Y."/>
            <person name="Nishi S."/>
            <person name="Hori S."/>
            <person name="Arai W."/>
            <person name="Tsubouchi T."/>
            <person name="Morono Y."/>
            <person name="Uchiyama I."/>
            <person name="Ito T."/>
            <person name="Fujiyama A."/>
            <person name="Inagaki F."/>
            <person name="Takami H."/>
        </authorList>
    </citation>
    <scope>NUCLEOTIDE SEQUENCE</scope>
    <source>
        <strain evidence="3">Expedition CK06-06</strain>
    </source>
</reference>
<dbReference type="Pfam" id="PF20256">
    <property type="entry name" value="MoCoBD_2"/>
    <property type="match status" value="1"/>
</dbReference>
<gene>
    <name evidence="3" type="ORF">S12H4_13510</name>
</gene>
<feature type="non-terminal residue" evidence="3">
    <location>
        <position position="472"/>
    </location>
</feature>
<accession>X1T6Y9</accession>
<dbReference type="Pfam" id="PF02738">
    <property type="entry name" value="MoCoBD_1"/>
    <property type="match status" value="1"/>
</dbReference>
<dbReference type="SUPFAM" id="SSF56003">
    <property type="entry name" value="Molybdenum cofactor-binding domain"/>
    <property type="match status" value="1"/>
</dbReference>
<dbReference type="EMBL" id="BARW01006433">
    <property type="protein sequence ID" value="GAI75779.1"/>
    <property type="molecule type" value="Genomic_DNA"/>
</dbReference>
<feature type="domain" description="Aldehyde oxidase/xanthine dehydrogenase second molybdopterin binding" evidence="2">
    <location>
        <begin position="276"/>
        <end position="449"/>
    </location>
</feature>
<dbReference type="InterPro" id="IPR037165">
    <property type="entry name" value="AldOxase/xan_DH_Mopterin-bd_sf"/>
</dbReference>
<dbReference type="PANTHER" id="PTHR11908">
    <property type="entry name" value="XANTHINE DEHYDROGENASE"/>
    <property type="match status" value="1"/>
</dbReference>
<dbReference type="InterPro" id="IPR046867">
    <property type="entry name" value="AldOxase/xan_DH_MoCoBD2"/>
</dbReference>
<evidence type="ECO:0000259" key="2">
    <source>
        <dbReference type="Pfam" id="PF20256"/>
    </source>
</evidence>
<dbReference type="InterPro" id="IPR008274">
    <property type="entry name" value="AldOxase/xan_DH_MoCoBD1"/>
</dbReference>
<dbReference type="GO" id="GO:0016491">
    <property type="term" value="F:oxidoreductase activity"/>
    <property type="evidence" value="ECO:0007669"/>
    <property type="project" value="InterPro"/>
</dbReference>
<dbReference type="PANTHER" id="PTHR11908:SF157">
    <property type="entry name" value="XANTHINE DEHYDROGENASE SUBUNIT D-RELATED"/>
    <property type="match status" value="1"/>
</dbReference>
<dbReference type="Gene3D" id="3.30.365.10">
    <property type="entry name" value="Aldehyde oxidase/xanthine dehydrogenase, molybdopterin binding domain"/>
    <property type="match status" value="3"/>
</dbReference>
<feature type="non-terminal residue" evidence="3">
    <location>
        <position position="1"/>
    </location>
</feature>
<protein>
    <submittedName>
        <fullName evidence="3">Uncharacterized protein</fullName>
    </submittedName>
</protein>
<dbReference type="InterPro" id="IPR016208">
    <property type="entry name" value="Ald_Oxase/xanthine_DH-like"/>
</dbReference>
<sequence>GDKEFEPKNNKFDPVPVNIGDVDEGFKQADMVFENEFWTGHQHNAMVALPVCICKPLRNGGLEVWNSTQGIFITQWCLADSLGIPMNKIKVHRVALGGGFGYYIYQHFNDPICAILALRTGLPVKLEGTRKEFFIEGGRHVAIIRLKTGVKRDGTITARYMQFIDAHGAYASGSSIVRLACGFFLSMYRCPNMRVDGFSVYTNTRPINCMRGAGNPEQNFAVESQIDIIAEQLNMDPAELRLKNHLRGGDTFWGQGPDVVSTVMSCGVPQLIKEGVKRVDWENRKATIPYKDCPWIKRGTGMAYGFHTSGGASDKPSAVVLDYSGAIVKMNTDGTANLTIACADYGTGNISSIAAIVAEELGICYEDVIPIAVNTDSAPFEYSTHASRSIYSVGGAAKAAAHNTKKVIFDWASRMLSFPADQLEARDRRIYVKTEPSLGMSVREVLEDAQSQVWGGTAIGTASQRAPACPPH</sequence>
<evidence type="ECO:0000259" key="1">
    <source>
        <dbReference type="Pfam" id="PF02738"/>
    </source>
</evidence>
<dbReference type="GO" id="GO:0005506">
    <property type="term" value="F:iron ion binding"/>
    <property type="evidence" value="ECO:0007669"/>
    <property type="project" value="InterPro"/>
</dbReference>
<organism evidence="3">
    <name type="scientific">marine sediment metagenome</name>
    <dbReference type="NCBI Taxonomy" id="412755"/>
    <lineage>
        <taxon>unclassified sequences</taxon>
        <taxon>metagenomes</taxon>
        <taxon>ecological metagenomes</taxon>
    </lineage>
</organism>
<proteinExistence type="predicted"/>
<comment type="caution">
    <text evidence="3">The sequence shown here is derived from an EMBL/GenBank/DDBJ whole genome shotgun (WGS) entry which is preliminary data.</text>
</comment>
<feature type="domain" description="Aldehyde oxidase/xanthine dehydrogenase first molybdopterin binding" evidence="1">
    <location>
        <begin position="8"/>
        <end position="244"/>
    </location>
</feature>